<dbReference type="RefSeq" id="WP_380206395.1">
    <property type="nucleotide sequence ID" value="NZ_JBHTEK010000003.1"/>
</dbReference>
<dbReference type="InterPro" id="IPR058533">
    <property type="entry name" value="Cation_efflux_TM"/>
</dbReference>
<keyword evidence="3" id="KW-0813">Transport</keyword>
<sequence>MAHAHSHDDYKGRDPSGHDHAGHDHGPGGHHGPSADTPFSLAFGVGIFLNLSFVMAEAAGGFWGHSSALLSDAGHNLGDVLGLGLAWGSGRLALRPARGRYTYGFKSLTIQASLLNALFLYTALGIILWETIDHLRHPEPVNGLLVMGLAGAGILINGLTAWLFRHGEKGDVNVRGAYLHMLTDAVVSAGVVVGGAIVYFTGWQWVDTVIALVLLGVIAYGSWGLLTETLQLSLNAVPVGVDLEEVRTFLLGQPGVLELHDLHIWPMSTTDTALSVHLVRPREDDNAFLEYLQQALHKEFNISHSTVQIEHETPLSGGMACVINRARAVPHSS</sequence>
<feature type="transmembrane region" description="Helical" evidence="10">
    <location>
        <begin position="205"/>
        <end position="226"/>
    </location>
</feature>
<keyword evidence="14" id="KW-1185">Reference proteome</keyword>
<keyword evidence="6 10" id="KW-1133">Transmembrane helix</keyword>
<dbReference type="InterPro" id="IPR050681">
    <property type="entry name" value="CDF/SLC30A"/>
</dbReference>
<dbReference type="InterPro" id="IPR027470">
    <property type="entry name" value="Cation_efflux_CTD"/>
</dbReference>
<keyword evidence="5" id="KW-0862">Zinc</keyword>
<evidence type="ECO:0000256" key="9">
    <source>
        <dbReference type="SAM" id="MobiDB-lite"/>
    </source>
</evidence>
<dbReference type="PANTHER" id="PTHR11562:SF17">
    <property type="entry name" value="RE54080P-RELATED"/>
    <property type="match status" value="1"/>
</dbReference>
<evidence type="ECO:0000259" key="12">
    <source>
        <dbReference type="Pfam" id="PF16916"/>
    </source>
</evidence>
<comment type="caution">
    <text evidence="13">The sequence shown here is derived from an EMBL/GenBank/DDBJ whole genome shotgun (WGS) entry which is preliminary data.</text>
</comment>
<evidence type="ECO:0000256" key="8">
    <source>
        <dbReference type="ARBA" id="ARBA00023136"/>
    </source>
</evidence>
<keyword evidence="4 10" id="KW-0812">Transmembrane</keyword>
<evidence type="ECO:0000256" key="10">
    <source>
        <dbReference type="SAM" id="Phobius"/>
    </source>
</evidence>
<keyword evidence="8 10" id="KW-0472">Membrane</keyword>
<dbReference type="NCBIfam" id="TIGR01297">
    <property type="entry name" value="CDF"/>
    <property type="match status" value="1"/>
</dbReference>
<comment type="subcellular location">
    <subcellularLocation>
        <location evidence="1">Membrane</location>
        <topology evidence="1">Multi-pass membrane protein</topology>
    </subcellularLocation>
</comment>
<evidence type="ECO:0000256" key="4">
    <source>
        <dbReference type="ARBA" id="ARBA00022692"/>
    </source>
</evidence>
<feature type="domain" description="Cation efflux protein cytoplasmic" evidence="12">
    <location>
        <begin position="240"/>
        <end position="311"/>
    </location>
</feature>
<dbReference type="InterPro" id="IPR027469">
    <property type="entry name" value="Cation_efflux_TMD_sf"/>
</dbReference>
<keyword evidence="7" id="KW-0406">Ion transport</keyword>
<dbReference type="SUPFAM" id="SSF160240">
    <property type="entry name" value="Cation efflux protein cytoplasmic domain-like"/>
    <property type="match status" value="1"/>
</dbReference>
<dbReference type="EMBL" id="JBHTEK010000003">
    <property type="protein sequence ID" value="MFC7670691.1"/>
    <property type="molecule type" value="Genomic_DNA"/>
</dbReference>
<evidence type="ECO:0000256" key="5">
    <source>
        <dbReference type="ARBA" id="ARBA00022906"/>
    </source>
</evidence>
<feature type="transmembrane region" description="Helical" evidence="10">
    <location>
        <begin position="144"/>
        <end position="164"/>
    </location>
</feature>
<evidence type="ECO:0000313" key="13">
    <source>
        <dbReference type="EMBL" id="MFC7670691.1"/>
    </source>
</evidence>
<proteinExistence type="inferred from homology"/>
<feature type="transmembrane region" description="Helical" evidence="10">
    <location>
        <begin position="176"/>
        <end position="199"/>
    </location>
</feature>
<dbReference type="PANTHER" id="PTHR11562">
    <property type="entry name" value="CATION EFFLUX PROTEIN/ ZINC TRANSPORTER"/>
    <property type="match status" value="1"/>
</dbReference>
<keyword evidence="5" id="KW-0864">Zinc transport</keyword>
<accession>A0ABW2UF30</accession>
<evidence type="ECO:0000259" key="11">
    <source>
        <dbReference type="Pfam" id="PF01545"/>
    </source>
</evidence>
<feature type="region of interest" description="Disordered" evidence="9">
    <location>
        <begin position="1"/>
        <end position="33"/>
    </location>
</feature>
<name>A0ABW2UF30_9BACT</name>
<feature type="domain" description="Cation efflux protein transmembrane" evidence="11">
    <location>
        <begin position="45"/>
        <end position="231"/>
    </location>
</feature>
<dbReference type="Gene3D" id="1.20.1510.10">
    <property type="entry name" value="Cation efflux protein transmembrane domain"/>
    <property type="match status" value="1"/>
</dbReference>
<protein>
    <submittedName>
        <fullName evidence="13">Cation diffusion facilitator family transporter</fullName>
    </submittedName>
</protein>
<feature type="transmembrane region" description="Helical" evidence="10">
    <location>
        <begin position="41"/>
        <end position="63"/>
    </location>
</feature>
<dbReference type="InterPro" id="IPR002524">
    <property type="entry name" value="Cation_efflux"/>
</dbReference>
<dbReference type="SUPFAM" id="SSF161111">
    <property type="entry name" value="Cation efflux protein transmembrane domain-like"/>
    <property type="match status" value="1"/>
</dbReference>
<evidence type="ECO:0000256" key="3">
    <source>
        <dbReference type="ARBA" id="ARBA00022448"/>
    </source>
</evidence>
<comment type="similarity">
    <text evidence="2">Belongs to the cation diffusion facilitator (CDF) transporter (TC 2.A.4) family. SLC30A subfamily.</text>
</comment>
<reference evidence="14" key="1">
    <citation type="journal article" date="2019" name="Int. J. Syst. Evol. Microbiol.">
        <title>The Global Catalogue of Microorganisms (GCM) 10K type strain sequencing project: providing services to taxonomists for standard genome sequencing and annotation.</title>
        <authorList>
            <consortium name="The Broad Institute Genomics Platform"/>
            <consortium name="The Broad Institute Genome Sequencing Center for Infectious Disease"/>
            <person name="Wu L."/>
            <person name="Ma J."/>
        </authorList>
    </citation>
    <scope>NUCLEOTIDE SEQUENCE [LARGE SCALE GENOMIC DNA]</scope>
    <source>
        <strain evidence="14">JCM 19635</strain>
    </source>
</reference>
<dbReference type="Proteomes" id="UP001596513">
    <property type="component" value="Unassembled WGS sequence"/>
</dbReference>
<evidence type="ECO:0000256" key="1">
    <source>
        <dbReference type="ARBA" id="ARBA00004141"/>
    </source>
</evidence>
<evidence type="ECO:0000256" key="7">
    <source>
        <dbReference type="ARBA" id="ARBA00023065"/>
    </source>
</evidence>
<organism evidence="13 14">
    <name type="scientific">Hymenobacter humi</name>
    <dbReference type="NCBI Taxonomy" id="1411620"/>
    <lineage>
        <taxon>Bacteria</taxon>
        <taxon>Pseudomonadati</taxon>
        <taxon>Bacteroidota</taxon>
        <taxon>Cytophagia</taxon>
        <taxon>Cytophagales</taxon>
        <taxon>Hymenobacteraceae</taxon>
        <taxon>Hymenobacter</taxon>
    </lineage>
</organism>
<feature type="compositionally biased region" description="Basic and acidic residues" evidence="9">
    <location>
        <begin position="1"/>
        <end position="27"/>
    </location>
</feature>
<feature type="transmembrane region" description="Helical" evidence="10">
    <location>
        <begin position="114"/>
        <end position="132"/>
    </location>
</feature>
<gene>
    <name evidence="13" type="ORF">ACFQT0_27385</name>
</gene>
<evidence type="ECO:0000313" key="14">
    <source>
        <dbReference type="Proteomes" id="UP001596513"/>
    </source>
</evidence>
<dbReference type="Pfam" id="PF16916">
    <property type="entry name" value="ZT_dimer"/>
    <property type="match status" value="1"/>
</dbReference>
<dbReference type="InterPro" id="IPR036837">
    <property type="entry name" value="Cation_efflux_CTD_sf"/>
</dbReference>
<dbReference type="Pfam" id="PF01545">
    <property type="entry name" value="Cation_efflux"/>
    <property type="match status" value="1"/>
</dbReference>
<evidence type="ECO:0000256" key="2">
    <source>
        <dbReference type="ARBA" id="ARBA00008873"/>
    </source>
</evidence>
<evidence type="ECO:0000256" key="6">
    <source>
        <dbReference type="ARBA" id="ARBA00022989"/>
    </source>
</evidence>